<dbReference type="GO" id="GO:0003676">
    <property type="term" value="F:nucleic acid binding"/>
    <property type="evidence" value="ECO:0007669"/>
    <property type="project" value="InterPro"/>
</dbReference>
<dbReference type="EMBL" id="JARKHS020034161">
    <property type="protein sequence ID" value="KAK8758406.1"/>
    <property type="molecule type" value="Genomic_DNA"/>
</dbReference>
<reference evidence="1 2" key="1">
    <citation type="journal article" date="2023" name="Arcadia Sci">
        <title>De novo assembly of a long-read Amblyomma americanum tick genome.</title>
        <authorList>
            <person name="Chou S."/>
            <person name="Poskanzer K.E."/>
            <person name="Rollins M."/>
            <person name="Thuy-Boun P.S."/>
        </authorList>
    </citation>
    <scope>NUCLEOTIDE SEQUENCE [LARGE SCALE GENOMIC DNA]</scope>
    <source>
        <strain evidence="1">F_SG_1</strain>
        <tissue evidence="1">Salivary glands</tissue>
    </source>
</reference>
<gene>
    <name evidence="1" type="ORF">V5799_003962</name>
</gene>
<keyword evidence="2" id="KW-1185">Reference proteome</keyword>
<dbReference type="Gene3D" id="3.30.420.10">
    <property type="entry name" value="Ribonuclease H-like superfamily/Ribonuclease H"/>
    <property type="match status" value="1"/>
</dbReference>
<dbReference type="Proteomes" id="UP001321473">
    <property type="component" value="Unassembled WGS sequence"/>
</dbReference>
<name>A0AAQ4D7G6_AMBAM</name>
<comment type="caution">
    <text evidence="1">The sequence shown here is derived from an EMBL/GenBank/DDBJ whole genome shotgun (WGS) entry which is preliminary data.</text>
</comment>
<dbReference type="AlphaFoldDB" id="A0AAQ4D7G6"/>
<organism evidence="1 2">
    <name type="scientific">Amblyomma americanum</name>
    <name type="common">Lone star tick</name>
    <dbReference type="NCBI Taxonomy" id="6943"/>
    <lineage>
        <taxon>Eukaryota</taxon>
        <taxon>Metazoa</taxon>
        <taxon>Ecdysozoa</taxon>
        <taxon>Arthropoda</taxon>
        <taxon>Chelicerata</taxon>
        <taxon>Arachnida</taxon>
        <taxon>Acari</taxon>
        <taxon>Parasitiformes</taxon>
        <taxon>Ixodida</taxon>
        <taxon>Ixodoidea</taxon>
        <taxon>Ixodidae</taxon>
        <taxon>Amblyomminae</taxon>
        <taxon>Amblyomma</taxon>
    </lineage>
</organism>
<dbReference type="InterPro" id="IPR036397">
    <property type="entry name" value="RNaseH_sf"/>
</dbReference>
<accession>A0AAQ4D7G6</accession>
<protein>
    <submittedName>
        <fullName evidence="1">Uncharacterized protein</fullName>
    </submittedName>
</protein>
<evidence type="ECO:0000313" key="2">
    <source>
        <dbReference type="Proteomes" id="UP001321473"/>
    </source>
</evidence>
<proteinExistence type="predicted"/>
<sequence>MTAMDGNDQREWDIGLKGVEAFLNTSYNKSTGRNLFEVLYGYNPKFNDGVLREIAETEINVAWSNPEQL</sequence>
<evidence type="ECO:0000313" key="1">
    <source>
        <dbReference type="EMBL" id="KAK8758406.1"/>
    </source>
</evidence>